<feature type="domain" description="DUF6532" evidence="2">
    <location>
        <begin position="257"/>
        <end position="431"/>
    </location>
</feature>
<reference evidence="4" key="2">
    <citation type="submission" date="2015-01" db="EMBL/GenBank/DDBJ databases">
        <title>Evolutionary Origins and Diversification of the Mycorrhizal Mutualists.</title>
        <authorList>
            <consortium name="DOE Joint Genome Institute"/>
            <consortium name="Mycorrhizal Genomics Consortium"/>
            <person name="Kohler A."/>
            <person name="Kuo A."/>
            <person name="Nagy L.G."/>
            <person name="Floudas D."/>
            <person name="Copeland A."/>
            <person name="Barry K.W."/>
            <person name="Cichocki N."/>
            <person name="Veneault-Fourrey C."/>
            <person name="LaButti K."/>
            <person name="Lindquist E.A."/>
            <person name="Lipzen A."/>
            <person name="Lundell T."/>
            <person name="Morin E."/>
            <person name="Murat C."/>
            <person name="Riley R."/>
            <person name="Ohm R."/>
            <person name="Sun H."/>
            <person name="Tunlid A."/>
            <person name="Henrissat B."/>
            <person name="Grigoriev I.V."/>
            <person name="Hibbett D.S."/>
            <person name="Martin F."/>
        </authorList>
    </citation>
    <scope>NUCLEOTIDE SEQUENCE [LARGE SCALE GENOMIC DNA]</scope>
    <source>
        <strain evidence="4">UH-Slu-Lm8-n1</strain>
    </source>
</reference>
<reference evidence="3 4" key="1">
    <citation type="submission" date="2014-04" db="EMBL/GenBank/DDBJ databases">
        <authorList>
            <consortium name="DOE Joint Genome Institute"/>
            <person name="Kuo A."/>
            <person name="Ruytinx J."/>
            <person name="Rineau F."/>
            <person name="Colpaert J."/>
            <person name="Kohler A."/>
            <person name="Nagy L.G."/>
            <person name="Floudas D."/>
            <person name="Copeland A."/>
            <person name="Barry K.W."/>
            <person name="Cichocki N."/>
            <person name="Veneault-Fourrey C."/>
            <person name="LaButti K."/>
            <person name="Lindquist E.A."/>
            <person name="Lipzen A."/>
            <person name="Lundell T."/>
            <person name="Morin E."/>
            <person name="Murat C."/>
            <person name="Sun H."/>
            <person name="Tunlid A."/>
            <person name="Henrissat B."/>
            <person name="Grigoriev I.V."/>
            <person name="Hibbett D.S."/>
            <person name="Martin F."/>
            <person name="Nordberg H.P."/>
            <person name="Cantor M.N."/>
            <person name="Hua S.X."/>
        </authorList>
    </citation>
    <scope>NUCLEOTIDE SEQUENCE [LARGE SCALE GENOMIC DNA]</scope>
    <source>
        <strain evidence="3 4">UH-Slu-Lm8-n1</strain>
    </source>
</reference>
<evidence type="ECO:0000313" key="4">
    <source>
        <dbReference type="Proteomes" id="UP000054485"/>
    </source>
</evidence>
<gene>
    <name evidence="3" type="ORF">CY34DRAFT_758111</name>
</gene>
<dbReference type="HOGENOM" id="CLU_637066_0_0_1"/>
<name>A0A0D0AKV2_9AGAM</name>
<dbReference type="STRING" id="930992.A0A0D0AKV2"/>
<feature type="compositionally biased region" description="Basic and acidic residues" evidence="1">
    <location>
        <begin position="77"/>
        <end position="129"/>
    </location>
</feature>
<feature type="non-terminal residue" evidence="3">
    <location>
        <position position="1"/>
    </location>
</feature>
<proteinExistence type="predicted"/>
<keyword evidence="4" id="KW-1185">Reference proteome</keyword>
<dbReference type="OrthoDB" id="2649308at2759"/>
<protein>
    <recommendedName>
        <fullName evidence="2">DUF6532 domain-containing protein</fullName>
    </recommendedName>
</protein>
<evidence type="ECO:0000259" key="2">
    <source>
        <dbReference type="Pfam" id="PF20149"/>
    </source>
</evidence>
<dbReference type="InParanoid" id="A0A0D0AKV2"/>
<evidence type="ECO:0000313" key="3">
    <source>
        <dbReference type="EMBL" id="KIK32498.1"/>
    </source>
</evidence>
<sequence>MSVPQKLESLPRGAKTRALENAVWKQDKRKRQTSPAEQGARGLATKKRAPSASVSKTPSKTPRKPSLGQKTSTLKRQRTETESDASEHDSFSEGDKKEHEQTDVDSDDAQRKVHAGADSDGDSHTDSDTACRVNDSEDDDLDAAARMLSDEVASLVTHSQKPRKSSKVSNSGADRLSAADRKRATETPTWGDVDDAVSESVESTTTAGELSISSDNEGAAKLVRTSAKKSVASLVRTEKGKVKLLDQNLQTRQVIQAAISEVKCHVMFVHGYPELVEKNQLSMRTLLTMAEKRGVDAIKERLQVDELYALQLGALVDARIPIMRRELKDDACTNVDGHFRLGHKDFAKAKTLTEKLAYIYAMKFDVNNNATPIRNKPYQGELLILLISNQLFHSSRAVGVKFASRFVEIAKNKSKRPEIPIPFLALVATAV</sequence>
<feature type="compositionally biased region" description="Polar residues" evidence="1">
    <location>
        <begin position="200"/>
        <end position="212"/>
    </location>
</feature>
<feature type="non-terminal residue" evidence="3">
    <location>
        <position position="431"/>
    </location>
</feature>
<dbReference type="Pfam" id="PF20149">
    <property type="entry name" value="DUF6532"/>
    <property type="match status" value="1"/>
</dbReference>
<dbReference type="AlphaFoldDB" id="A0A0D0AKV2"/>
<accession>A0A0D0AKV2</accession>
<feature type="region of interest" description="Disordered" evidence="1">
    <location>
        <begin position="1"/>
        <end position="212"/>
    </location>
</feature>
<dbReference type="EMBL" id="KN836218">
    <property type="protein sequence ID" value="KIK32498.1"/>
    <property type="molecule type" value="Genomic_DNA"/>
</dbReference>
<organism evidence="3 4">
    <name type="scientific">Suillus luteus UH-Slu-Lm8-n1</name>
    <dbReference type="NCBI Taxonomy" id="930992"/>
    <lineage>
        <taxon>Eukaryota</taxon>
        <taxon>Fungi</taxon>
        <taxon>Dikarya</taxon>
        <taxon>Basidiomycota</taxon>
        <taxon>Agaricomycotina</taxon>
        <taxon>Agaricomycetes</taxon>
        <taxon>Agaricomycetidae</taxon>
        <taxon>Boletales</taxon>
        <taxon>Suillineae</taxon>
        <taxon>Suillaceae</taxon>
        <taxon>Suillus</taxon>
    </lineage>
</organism>
<dbReference type="InterPro" id="IPR045341">
    <property type="entry name" value="DUF6532"/>
</dbReference>
<evidence type="ECO:0000256" key="1">
    <source>
        <dbReference type="SAM" id="MobiDB-lite"/>
    </source>
</evidence>
<dbReference type="Proteomes" id="UP000054485">
    <property type="component" value="Unassembled WGS sequence"/>
</dbReference>